<comment type="caution">
    <text evidence="1">The sequence shown here is derived from an EMBL/GenBank/DDBJ whole genome shotgun (WGS) entry which is preliminary data.</text>
</comment>
<evidence type="ECO:0008006" key="3">
    <source>
        <dbReference type="Google" id="ProtNLM"/>
    </source>
</evidence>
<sequence length="87" mass="10304">MAITFYRVKEGEFVRLMETQTITKIIAQESADLPMKFHVVGINPKTEMAYAIRHGRTDELRTWRLDNLGQFLKPLQVNSWEVQFKYK</sequence>
<gene>
    <name evidence="1" type="ORF">GCM10011607_12740</name>
</gene>
<dbReference type="RefSeq" id="WP_188738149.1">
    <property type="nucleotide sequence ID" value="NZ_BMII01000008.1"/>
</dbReference>
<dbReference type="EMBL" id="BMII01000008">
    <property type="protein sequence ID" value="GGB53621.1"/>
    <property type="molecule type" value="Genomic_DNA"/>
</dbReference>
<protein>
    <recommendedName>
        <fullName evidence="3">WYL domain-containing protein</fullName>
    </recommendedName>
</protein>
<accession>A0ABQ1IVN1</accession>
<name>A0ABQ1IVN1_9GAMM</name>
<organism evidence="1 2">
    <name type="scientific">Shewanella inventionis</name>
    <dbReference type="NCBI Taxonomy" id="1738770"/>
    <lineage>
        <taxon>Bacteria</taxon>
        <taxon>Pseudomonadati</taxon>
        <taxon>Pseudomonadota</taxon>
        <taxon>Gammaproteobacteria</taxon>
        <taxon>Alteromonadales</taxon>
        <taxon>Shewanellaceae</taxon>
        <taxon>Shewanella</taxon>
    </lineage>
</organism>
<evidence type="ECO:0000313" key="1">
    <source>
        <dbReference type="EMBL" id="GGB53621.1"/>
    </source>
</evidence>
<dbReference type="Proteomes" id="UP000617555">
    <property type="component" value="Unassembled WGS sequence"/>
</dbReference>
<proteinExistence type="predicted"/>
<keyword evidence="2" id="KW-1185">Reference proteome</keyword>
<reference evidence="2" key="1">
    <citation type="journal article" date="2019" name="Int. J. Syst. Evol. Microbiol.">
        <title>The Global Catalogue of Microorganisms (GCM) 10K type strain sequencing project: providing services to taxonomists for standard genome sequencing and annotation.</title>
        <authorList>
            <consortium name="The Broad Institute Genomics Platform"/>
            <consortium name="The Broad Institute Genome Sequencing Center for Infectious Disease"/>
            <person name="Wu L."/>
            <person name="Ma J."/>
        </authorList>
    </citation>
    <scope>NUCLEOTIDE SEQUENCE [LARGE SCALE GENOMIC DNA]</scope>
    <source>
        <strain evidence="2">CGMCC 1.15339</strain>
    </source>
</reference>
<evidence type="ECO:0000313" key="2">
    <source>
        <dbReference type="Proteomes" id="UP000617555"/>
    </source>
</evidence>